<evidence type="ECO:0000259" key="1">
    <source>
        <dbReference type="Pfam" id="PF13240"/>
    </source>
</evidence>
<dbReference type="eggNOG" id="COG4260">
    <property type="taxonomic scope" value="Bacteria"/>
</dbReference>
<organism evidence="3 4">
    <name type="scientific">Nocardia brasiliensis (strain ATCC 700358 / HUJEG-1)</name>
    <dbReference type="NCBI Taxonomy" id="1133849"/>
    <lineage>
        <taxon>Bacteria</taxon>
        <taxon>Bacillati</taxon>
        <taxon>Actinomycetota</taxon>
        <taxon>Actinomycetes</taxon>
        <taxon>Mycobacteriales</taxon>
        <taxon>Nocardiaceae</taxon>
        <taxon>Nocardia</taxon>
    </lineage>
</organism>
<feature type="domain" description="Zinc-ribbon" evidence="1">
    <location>
        <begin position="271"/>
        <end position="293"/>
    </location>
</feature>
<evidence type="ECO:0000259" key="2">
    <source>
        <dbReference type="Pfam" id="PF13421"/>
    </source>
</evidence>
<proteinExistence type="predicted"/>
<dbReference type="STRING" id="1133849.O3I_023735"/>
<evidence type="ECO:0008006" key="5">
    <source>
        <dbReference type="Google" id="ProtNLM"/>
    </source>
</evidence>
<dbReference type="EMBL" id="CP003876">
    <property type="protein sequence ID" value="AFU02702.1"/>
    <property type="molecule type" value="Genomic_DNA"/>
</dbReference>
<keyword evidence="4" id="KW-1185">Reference proteome</keyword>
<dbReference type="Pfam" id="PF13421">
    <property type="entry name" value="Band_7_1"/>
    <property type="match status" value="1"/>
</dbReference>
<dbReference type="Pfam" id="PF13240">
    <property type="entry name" value="Zn_Ribbon_1"/>
    <property type="match status" value="1"/>
</dbReference>
<protein>
    <recommendedName>
        <fullName evidence="5">Zinc-ribbon domain-containing protein</fullName>
    </recommendedName>
</protein>
<evidence type="ECO:0000313" key="3">
    <source>
        <dbReference type="EMBL" id="AFU02702.1"/>
    </source>
</evidence>
<dbReference type="RefSeq" id="WP_014985557.1">
    <property type="nucleotide sequence ID" value="NC_018681.1"/>
</dbReference>
<evidence type="ECO:0000313" key="4">
    <source>
        <dbReference type="Proteomes" id="UP000006304"/>
    </source>
</evidence>
<dbReference type="AlphaFoldDB" id="K0EYY8"/>
<sequence>MAALEEQPVFGSRFEQNQLVYKCPELVFARDTEVVVQASELLLIAGSAHHTLILGPGRYHLDTLDLPRVALPDQPTSEGSGLRAELYFVTTHALSGIKFGGPLADVVDPDSEQVVSLRVFGEFSPAIHDVALLIAALAGGASPAGTVTELRAWCSGVVLKTLKVTVTQGISCGQWAVLELSAHAMDIEALVVQHVNSVFGRYGLQISALGYFDVTLAPRDAERLKQLALDLKYLRLTGTLSRLPDPRAVGADTGYPDEQPARENRAHLQKFCATCGSQLTPNARFCGMCGTPVSEQ</sequence>
<dbReference type="Proteomes" id="UP000006304">
    <property type="component" value="Chromosome"/>
</dbReference>
<gene>
    <name evidence="3" type="ORF">O3I_023735</name>
</gene>
<reference evidence="3" key="1">
    <citation type="journal article" date="2012" name="J. Bacteriol.">
        <title>Complete genome sequence of Nocardia brasiliensis HUJEG-1.</title>
        <authorList>
            <person name="Vera-Cabrera L."/>
            <person name="Ortiz-Lopez R."/>
            <person name="Elizondo-Gonzalez R."/>
            <person name="Perez-Maya A.A."/>
            <person name="Ocampo-Candiani J."/>
        </authorList>
    </citation>
    <scope>NUCLEOTIDE SEQUENCE [LARGE SCALE GENOMIC DNA]</scope>
    <source>
        <strain evidence="3">HUJEG-1</strain>
    </source>
</reference>
<accession>K0EYY8</accession>
<feature type="domain" description="SPFH" evidence="2">
    <location>
        <begin position="53"/>
        <end position="217"/>
    </location>
</feature>
<dbReference type="HOGENOM" id="CLU_056941_0_0_11"/>
<dbReference type="KEGG" id="nbr:O3I_023735"/>
<dbReference type="InterPro" id="IPR033880">
    <property type="entry name" value="SPFH_YdjI"/>
</dbReference>
<dbReference type="InterPro" id="IPR026870">
    <property type="entry name" value="Zinc_ribbon_dom"/>
</dbReference>
<name>K0EYY8_NOCB7</name>